<dbReference type="eggNOG" id="COG3408">
    <property type="taxonomic scope" value="Bacteria"/>
</dbReference>
<dbReference type="EMBL" id="AFBR01000025">
    <property type="protein sequence ID" value="EGG55437.1"/>
    <property type="molecule type" value="Genomic_DNA"/>
</dbReference>
<keyword evidence="1" id="KW-0732">Signal</keyword>
<evidence type="ECO:0000259" key="2">
    <source>
        <dbReference type="Pfam" id="PF22422"/>
    </source>
</evidence>
<dbReference type="InterPro" id="IPR008928">
    <property type="entry name" value="6-hairpin_glycosidase_sf"/>
</dbReference>
<evidence type="ECO:0000313" key="4">
    <source>
        <dbReference type="Proteomes" id="UP000005546"/>
    </source>
</evidence>
<protein>
    <recommendedName>
        <fullName evidence="2">Mannosylglycerate hydrolase MGH1-like glycoside hydrolase domain-containing protein</fullName>
    </recommendedName>
</protein>
<dbReference type="SUPFAM" id="SSF48208">
    <property type="entry name" value="Six-hairpin glycosidases"/>
    <property type="match status" value="1"/>
</dbReference>
<dbReference type="OrthoDB" id="177453at2"/>
<dbReference type="InterPro" id="IPR012341">
    <property type="entry name" value="6hp_glycosidase-like_sf"/>
</dbReference>
<organism evidence="3 4">
    <name type="scientific">Paraprevotella xylaniphila YIT 11841</name>
    <dbReference type="NCBI Taxonomy" id="762982"/>
    <lineage>
        <taxon>Bacteria</taxon>
        <taxon>Pseudomonadati</taxon>
        <taxon>Bacteroidota</taxon>
        <taxon>Bacteroidia</taxon>
        <taxon>Bacteroidales</taxon>
        <taxon>Prevotellaceae</taxon>
        <taxon>Paraprevotella</taxon>
    </lineage>
</organism>
<feature type="domain" description="Mannosylglycerate hydrolase MGH1-like glycoside hydrolase" evidence="2">
    <location>
        <begin position="113"/>
        <end position="449"/>
    </location>
</feature>
<evidence type="ECO:0000313" key="3">
    <source>
        <dbReference type="EMBL" id="EGG55437.1"/>
    </source>
</evidence>
<dbReference type="GO" id="GO:0005975">
    <property type="term" value="P:carbohydrate metabolic process"/>
    <property type="evidence" value="ECO:0007669"/>
    <property type="project" value="InterPro"/>
</dbReference>
<keyword evidence="4" id="KW-1185">Reference proteome</keyword>
<dbReference type="STRING" id="762982.HMPREF9442_01053"/>
<dbReference type="HOGENOM" id="CLU_016780_1_0_10"/>
<dbReference type="Proteomes" id="UP000005546">
    <property type="component" value="Unassembled WGS sequence"/>
</dbReference>
<proteinExistence type="predicted"/>
<sequence>MKKKRFMAVASAVIVGLLYAHAGDRDFYVLRPSDYKCYIDRFNQEDNELYVQHVPNDSSWAFLQENIPFFDCPDKEVMTTYYFRWWTFRKHIKKIPHGFIFTEFLPKVYWSGKYNSIACAAAHHIYEGRWLRDTGYVNAYARFWFSEGNPRMYSFWVSNALWEYYKLRRQNVVLDLFPELVKNYAAWERGWNNGGHFIGRNPDGLFSTYDDRDGMEMQIGGSGKRPSINAYMYGEAKALAEMAGCLGDGNMAKAYNEKAGHLRKLVEDSLWDEEGCFFKTRSERKGTFVDVRELQGYTPWYMNLPEKGKGFEEAWKFMKSDSGFNAPYGLTTAEQSHPRFRLSYEGHECQWNGPVWPFATSVTLTALANVLNNYSQDVVSEKDYFDQFLKYSRSQRRVCEDGRIIPWIDENQNPYTGDWISRTRLASWKDGGWSAEKGGVERGKDYNHSTYCDLLISGLVGIRPQTGDNVVVHPLVPAQAWEWFCLDGVSYQGRVLTVFYDRTGKRYGRGKGFFVLVDGEVRAQAARLQELRVSW</sequence>
<feature type="chain" id="PRO_5003300568" description="Mannosylglycerate hydrolase MGH1-like glycoside hydrolase domain-containing protein" evidence="1">
    <location>
        <begin position="23"/>
        <end position="535"/>
    </location>
</feature>
<dbReference type="InterPro" id="IPR054491">
    <property type="entry name" value="MGH1-like_GH"/>
</dbReference>
<feature type="signal peptide" evidence="1">
    <location>
        <begin position="1"/>
        <end position="22"/>
    </location>
</feature>
<evidence type="ECO:0000256" key="1">
    <source>
        <dbReference type="SAM" id="SignalP"/>
    </source>
</evidence>
<dbReference type="AlphaFoldDB" id="F3QS96"/>
<reference evidence="3 4" key="1">
    <citation type="submission" date="2011-02" db="EMBL/GenBank/DDBJ databases">
        <authorList>
            <person name="Weinstock G."/>
            <person name="Sodergren E."/>
            <person name="Clifton S."/>
            <person name="Fulton L."/>
            <person name="Fulton B."/>
            <person name="Courtney L."/>
            <person name="Fronick C."/>
            <person name="Harrison M."/>
            <person name="Strong C."/>
            <person name="Farmer C."/>
            <person name="Delahaunty K."/>
            <person name="Markovic C."/>
            <person name="Hall O."/>
            <person name="Minx P."/>
            <person name="Tomlinson C."/>
            <person name="Mitreva M."/>
            <person name="Hou S."/>
            <person name="Chen J."/>
            <person name="Wollam A."/>
            <person name="Pepin K.H."/>
            <person name="Johnson M."/>
            <person name="Bhonagiri V."/>
            <person name="Zhang X."/>
            <person name="Suruliraj S."/>
            <person name="Warren W."/>
            <person name="Chinwalla A."/>
            <person name="Mardis E.R."/>
            <person name="Wilson R.K."/>
        </authorList>
    </citation>
    <scope>NUCLEOTIDE SEQUENCE [LARGE SCALE GENOMIC DNA]</scope>
    <source>
        <strain evidence="3 4">YIT 11841</strain>
    </source>
</reference>
<name>F3QS96_9BACT</name>
<comment type="caution">
    <text evidence="3">The sequence shown here is derived from an EMBL/GenBank/DDBJ whole genome shotgun (WGS) entry which is preliminary data.</text>
</comment>
<accession>F3QS96</accession>
<dbReference type="Gene3D" id="1.50.10.10">
    <property type="match status" value="1"/>
</dbReference>
<dbReference type="Pfam" id="PF22422">
    <property type="entry name" value="MGH1-like_GH"/>
    <property type="match status" value="1"/>
</dbReference>
<gene>
    <name evidence="3" type="ORF">HMPREF9442_01053</name>
</gene>